<evidence type="ECO:0000313" key="1">
    <source>
        <dbReference type="EMBL" id="UWX97738.1"/>
    </source>
</evidence>
<proteinExistence type="predicted"/>
<evidence type="ECO:0008006" key="3">
    <source>
        <dbReference type="Google" id="ProtNLM"/>
    </source>
</evidence>
<reference evidence="1" key="1">
    <citation type="submission" date="2022-09" db="EMBL/GenBank/DDBJ databases">
        <title>Novel species in genus Arthrobacter.</title>
        <authorList>
            <person name="Liu Y."/>
        </authorList>
    </citation>
    <scope>NUCLEOTIDE SEQUENCE</scope>
    <source>
        <strain evidence="1">Zg-Y815</strain>
    </source>
</reference>
<evidence type="ECO:0000313" key="2">
    <source>
        <dbReference type="Proteomes" id="UP001059859"/>
    </source>
</evidence>
<protein>
    <recommendedName>
        <fullName evidence="3">HhH-GPD domain-containing protein</fullName>
    </recommendedName>
</protein>
<gene>
    <name evidence="1" type="ORF">N2K95_03375</name>
</gene>
<dbReference type="EMBL" id="CP104275">
    <property type="protein sequence ID" value="UWX97738.1"/>
    <property type="molecule type" value="Genomic_DNA"/>
</dbReference>
<dbReference type="Proteomes" id="UP001059859">
    <property type="component" value="Chromosome"/>
</dbReference>
<sequence>MSESDISTLVEFVQAELPRDTWKPWPGGWPEQIEAALIDAVLSIAAQYGTPENGVRGAVSRYRKAVGTDRPNDLARLAGSDPEELQAVLNDQKVSGRTKASAIVEAAGNLLALGVKSAADLDPHDPAQKRAYTCVHGLGPVTWDYFGMLLGKPGVKADRWILRFVNRGLGRELASTEARSLLHKVADRLDATPTELDHAIWAYERSLSS</sequence>
<keyword evidence="2" id="KW-1185">Reference proteome</keyword>
<organism evidence="1 2">
    <name type="scientific">Arthrobacter zhaoxinii</name>
    <dbReference type="NCBI Taxonomy" id="2964616"/>
    <lineage>
        <taxon>Bacteria</taxon>
        <taxon>Bacillati</taxon>
        <taxon>Actinomycetota</taxon>
        <taxon>Actinomycetes</taxon>
        <taxon>Micrococcales</taxon>
        <taxon>Micrococcaceae</taxon>
        <taxon>Arthrobacter</taxon>
    </lineage>
</organism>
<name>A0ABY5YUH7_9MICC</name>
<dbReference type="RefSeq" id="WP_260652915.1">
    <property type="nucleotide sequence ID" value="NZ_CP104275.1"/>
</dbReference>
<accession>A0ABY5YUH7</accession>